<dbReference type="InterPro" id="IPR016123">
    <property type="entry name" value="Mog1/PsbP_a/b/a-sand"/>
</dbReference>
<dbReference type="GO" id="GO:0005509">
    <property type="term" value="F:calcium ion binding"/>
    <property type="evidence" value="ECO:0007669"/>
    <property type="project" value="InterPro"/>
</dbReference>
<feature type="transmembrane region" description="Helical" evidence="13">
    <location>
        <begin position="1271"/>
        <end position="1294"/>
    </location>
</feature>
<dbReference type="FunFam" id="3.40.50.300:FF:001683">
    <property type="entry name" value="ABC transporter B family member 20"/>
    <property type="match status" value="1"/>
</dbReference>
<evidence type="ECO:0000256" key="3">
    <source>
        <dbReference type="ARBA" id="ARBA00022448"/>
    </source>
</evidence>
<keyword evidence="6" id="KW-0547">Nucleotide-binding</keyword>
<dbReference type="FunFam" id="1.20.1560.10:FF:000021">
    <property type="entry name" value="ABC transporter B family member 6"/>
    <property type="match status" value="1"/>
</dbReference>
<feature type="region of interest" description="Disordered" evidence="12">
    <location>
        <begin position="309"/>
        <end position="333"/>
    </location>
</feature>
<protein>
    <submittedName>
        <fullName evidence="16">Uncharacterized protein</fullName>
    </submittedName>
</protein>
<dbReference type="InterPro" id="IPR003439">
    <property type="entry name" value="ABC_transporter-like_ATP-bd"/>
</dbReference>
<name>A0AAU9SEM6_THLAR</name>
<accession>A0AAU9SEM6</accession>
<feature type="transmembrane region" description="Helical" evidence="13">
    <location>
        <begin position="601"/>
        <end position="628"/>
    </location>
</feature>
<feature type="transmembrane region" description="Helical" evidence="13">
    <location>
        <begin position="1245"/>
        <end position="1265"/>
    </location>
</feature>
<dbReference type="InterPro" id="IPR002683">
    <property type="entry name" value="PsbP_C"/>
</dbReference>
<dbReference type="PANTHER" id="PTHR24222">
    <property type="entry name" value="ABC TRANSPORTER B FAMILY"/>
    <property type="match status" value="1"/>
</dbReference>
<dbReference type="Pfam" id="PF00005">
    <property type="entry name" value="ABC_tran"/>
    <property type="match status" value="2"/>
</dbReference>
<keyword evidence="7" id="KW-0067">ATP-binding</keyword>
<evidence type="ECO:0000256" key="11">
    <source>
        <dbReference type="ARBA" id="ARBA00093214"/>
    </source>
</evidence>
<evidence type="ECO:0000256" key="12">
    <source>
        <dbReference type="SAM" id="MobiDB-lite"/>
    </source>
</evidence>
<evidence type="ECO:0000313" key="16">
    <source>
        <dbReference type="EMBL" id="CAH2064064.1"/>
    </source>
</evidence>
<comment type="subcellular location">
    <subcellularLocation>
        <location evidence="1">Membrane</location>
        <topology evidence="1">Multi-pass membrane protein</topology>
    </subcellularLocation>
</comment>
<dbReference type="Pfam" id="PF01789">
    <property type="entry name" value="PsbP"/>
    <property type="match status" value="1"/>
</dbReference>
<evidence type="ECO:0000256" key="5">
    <source>
        <dbReference type="ARBA" id="ARBA00022737"/>
    </source>
</evidence>
<dbReference type="SUPFAM" id="SSF55724">
    <property type="entry name" value="Mog1p/PsbP-like"/>
    <property type="match status" value="1"/>
</dbReference>
<evidence type="ECO:0000256" key="13">
    <source>
        <dbReference type="SAM" id="Phobius"/>
    </source>
</evidence>
<evidence type="ECO:0000256" key="2">
    <source>
        <dbReference type="ARBA" id="ARBA00007577"/>
    </source>
</evidence>
<feature type="transmembrane region" description="Helical" evidence="13">
    <location>
        <begin position="429"/>
        <end position="450"/>
    </location>
</feature>
<dbReference type="InterPro" id="IPR036640">
    <property type="entry name" value="ABC1_TM_sf"/>
</dbReference>
<feature type="domain" description="ABC transmembrane type-1" evidence="15">
    <location>
        <begin position="1125"/>
        <end position="1400"/>
    </location>
</feature>
<dbReference type="InterPro" id="IPR039421">
    <property type="entry name" value="Type_1_exporter"/>
</dbReference>
<feature type="transmembrane region" description="Helical" evidence="13">
    <location>
        <begin position="1343"/>
        <end position="1370"/>
    </location>
</feature>
<feature type="compositionally biased region" description="Polar residues" evidence="12">
    <location>
        <begin position="1079"/>
        <end position="1095"/>
    </location>
</feature>
<sequence>MMTGNFKVDKLRKNRIYKGEDLSLYPSLVSTTTYTKKTKLNTISLHSSPMASLKLSSSSPISIPKSSGFVGVPCCRRGVSFLVRSEQSPSSSSDLQDKCERRLVVTFGVVAPWISLLSRAPASFAAESKKGFLAVSDNKDAYSFLYPFGWQEVVIEGQDKVYKDVIEPLESVSVNLIPTSKQTIKEFGPPKQIAETLIKKVLAPPNQKTTLIDASEHEADGKTYYQFEFTAQARNYTRHALGTITVFNGKFYTLTTGANERRWEKMKDRLHTVVDSFKITRNLGFYTPSTEMMISRGLFGWSPPHMQPLTPVSEVSEPPESPSPYPDPNETGGMATAAEAEADEEMDEPDEVEPPPAAVPFSQLFACADRFDWFLMIVGSVAAAAHGTALIVYLHYFAKIVEVLAFPNHSAQQRSDGQFDRLVELSLTIVYIAGGVFISGWIEVSCWIVTGERQTAVIRSKYVQVLLNQDMSFFDTYGNNGDIVSQVLSDVLLIQSALSEKVGNYIHNMATFVSGVVVAFVNCWEIALITLATGPFIVAAGGISNIFLHRLAENIQDAYAEAAGIAEQAISYIRTLYAFTNETLAKYSYANSLQATLRYGILISLVQGLGLGFTYGLALCSCALQLWIGRFFVTSGRANGGEIIAALFAIILSGLGLNQAATNFYSFDQGRIAAYRLFDLITHSSSVANQEGAVLSSVQGNIEFRNVYFSYLSRPEIPILSGFYLTVPAKKAVALVGRNGSGKSSIIPLMERFYDPTLGEVLLDGENIKNLKPEWLRSQIGLVTQEPALLSLSIRENIAYGRHATLDQIEEAAKIAHAHTFISSLEKGYETQVGRAGLALTEEQKIKLSIARAVLLNPTILLLDEVTGGLDFEAERIVQEALDLLMLGRSTIIIARRLSLIKNADYIAVMEEGQLVEMGTHDELIALGGLYAELLKCEEATKLPRRMPVRNYKESAVFQVERDSSAGCGAQEQSSPKMIKSPSLQRGNGVFRPQELCFNTEESPIDHSPAPEKMGGNGLPVDDADKEPTMKRQDSFEMRLPELPKIDVQCPRQKSNGSDPESPVSPLLTSDPKNERSHSQTFSRPLNSSDDTTANGKAAKDAQHKESPSFWRLAQLSFPEWLYAVLGSLGAAIFGSFNPLLAYVIALVVTTYYNSQGGHLREEVDKWCLIIACMGVVTVVANFLQHFYFGIMGEKMTERVRRMMFSAILRNEVGWFDDEEHSPDTLSMRLANDATFVRAAFSNRLSIFIQDSFAVIVALLIGLLLGWRLALVALATLPILTLSAIAQKLWLAGFSKGIQDMHRKASLVLEDAVRNIYTVVAFCAGDKVMELYRMQLQRILRQSFLHGMAIGFAFGFSQFLLFACNALLLWCTAQSVNRGYMKLSTAITEYMVFSFATFALVEPFGLAPYVLKRRKSLISVFEIIDRVPRIEPDDNSALKPPNVYGSIELKNIDFCYPTRPEVLVLSNFSLKVTGGQTVAVVGVSGSGKSTIISLVERYYDPVAGQVLLDGRDLKLYNLRWLRSHMGLVQQEPIIFSTTIRENIIYARHNASEAEMKEAARIANAHHFISSLPHGYDTHIGMRGVELTAGQKQRIAIARVVLKNAPIILIDEASSAIESESSRVVQEALDTLIMGNKTTILIAHRAAMMRNVDNIVVLNGGRIVEEGTHDSLAAKKGLYVRLMQPHFGKGLRQHRLI</sequence>
<reference evidence="16 17" key="1">
    <citation type="submission" date="2022-03" db="EMBL/GenBank/DDBJ databases">
        <authorList>
            <person name="Nunn A."/>
            <person name="Chopra R."/>
            <person name="Nunn A."/>
            <person name="Contreras Garrido A."/>
        </authorList>
    </citation>
    <scope>NUCLEOTIDE SEQUENCE [LARGE SCALE GENOMIC DNA]</scope>
</reference>
<feature type="transmembrane region" description="Helical" evidence="13">
    <location>
        <begin position="1121"/>
        <end position="1149"/>
    </location>
</feature>
<dbReference type="GO" id="GO:0016887">
    <property type="term" value="F:ATP hydrolysis activity"/>
    <property type="evidence" value="ECO:0007669"/>
    <property type="project" value="InterPro"/>
</dbReference>
<feature type="transmembrane region" description="Helical" evidence="13">
    <location>
        <begin position="1390"/>
        <end position="1411"/>
    </location>
</feature>
<feature type="transmembrane region" description="Helical" evidence="13">
    <location>
        <begin position="643"/>
        <end position="661"/>
    </location>
</feature>
<keyword evidence="4 13" id="KW-0812">Transmembrane</keyword>
<dbReference type="InterPro" id="IPR027417">
    <property type="entry name" value="P-loop_NTPase"/>
</dbReference>
<feature type="compositionally biased region" description="Basic and acidic residues" evidence="12">
    <location>
        <begin position="1026"/>
        <end position="1045"/>
    </location>
</feature>
<dbReference type="SUPFAM" id="SSF90123">
    <property type="entry name" value="ABC transporter transmembrane region"/>
    <property type="match status" value="2"/>
</dbReference>
<feature type="domain" description="ABC transmembrane type-1" evidence="15">
    <location>
        <begin position="377"/>
        <end position="669"/>
    </location>
</feature>
<dbReference type="GO" id="GO:0009654">
    <property type="term" value="C:photosystem II oxygen evolving complex"/>
    <property type="evidence" value="ECO:0007669"/>
    <property type="project" value="InterPro"/>
</dbReference>
<evidence type="ECO:0000256" key="4">
    <source>
        <dbReference type="ARBA" id="ARBA00022692"/>
    </source>
</evidence>
<dbReference type="GO" id="GO:0005886">
    <property type="term" value="C:plasma membrane"/>
    <property type="evidence" value="ECO:0007669"/>
    <property type="project" value="TreeGrafter"/>
</dbReference>
<comment type="similarity">
    <text evidence="2">Belongs to the ABC transporter superfamily. ABCB family. Multidrug resistance exporter (TC 3.A.1.201) subfamily.</text>
</comment>
<comment type="catalytic activity">
    <reaction evidence="11">
        <text>(indol-3-yl)acetate(in) + ATP + H2O = (indol-3-yl)acetate(out) + ADP + phosphate + H(+)</text>
        <dbReference type="Rhea" id="RHEA:84235"/>
        <dbReference type="ChEBI" id="CHEBI:15377"/>
        <dbReference type="ChEBI" id="CHEBI:15378"/>
        <dbReference type="ChEBI" id="CHEBI:30616"/>
        <dbReference type="ChEBI" id="CHEBI:30854"/>
        <dbReference type="ChEBI" id="CHEBI:43474"/>
        <dbReference type="ChEBI" id="CHEBI:456216"/>
    </reaction>
    <physiologicalReaction direction="left-to-right" evidence="11">
        <dbReference type="Rhea" id="RHEA:84236"/>
    </physiologicalReaction>
</comment>
<dbReference type="Gene3D" id="1.20.1560.10">
    <property type="entry name" value="ABC transporter type 1, transmembrane domain"/>
    <property type="match status" value="2"/>
</dbReference>
<dbReference type="FunFam" id="1.20.1560.10:FF:000049">
    <property type="entry name" value="ABC transporter B family member 6"/>
    <property type="match status" value="1"/>
</dbReference>
<dbReference type="CDD" id="cd18577">
    <property type="entry name" value="ABC_6TM_Pgp_ABCB1_D1_like"/>
    <property type="match status" value="1"/>
</dbReference>
<dbReference type="NCBIfam" id="NF040946">
    <property type="entry name" value="PSII_PsbP"/>
    <property type="match status" value="1"/>
</dbReference>
<keyword evidence="10" id="KW-0325">Glycoprotein</keyword>
<dbReference type="SMART" id="SM00382">
    <property type="entry name" value="AAA"/>
    <property type="match status" value="2"/>
</dbReference>
<dbReference type="GO" id="GO:0019898">
    <property type="term" value="C:extrinsic component of membrane"/>
    <property type="evidence" value="ECO:0007669"/>
    <property type="project" value="InterPro"/>
</dbReference>
<dbReference type="PANTHER" id="PTHR24222:SF52">
    <property type="entry name" value="ABC TRANSPORTER B FAMILY MEMBER 20-RELATED"/>
    <property type="match status" value="1"/>
</dbReference>
<keyword evidence="9 13" id="KW-0472">Membrane</keyword>
<organism evidence="16 17">
    <name type="scientific">Thlaspi arvense</name>
    <name type="common">Field penny-cress</name>
    <dbReference type="NCBI Taxonomy" id="13288"/>
    <lineage>
        <taxon>Eukaryota</taxon>
        <taxon>Viridiplantae</taxon>
        <taxon>Streptophyta</taxon>
        <taxon>Embryophyta</taxon>
        <taxon>Tracheophyta</taxon>
        <taxon>Spermatophyta</taxon>
        <taxon>Magnoliopsida</taxon>
        <taxon>eudicotyledons</taxon>
        <taxon>Gunneridae</taxon>
        <taxon>Pentapetalae</taxon>
        <taxon>rosids</taxon>
        <taxon>malvids</taxon>
        <taxon>Brassicales</taxon>
        <taxon>Brassicaceae</taxon>
        <taxon>Thlaspideae</taxon>
        <taxon>Thlaspi</taxon>
    </lineage>
</organism>
<gene>
    <name evidence="16" type="ORF">TAV2_LOCUS18088</name>
</gene>
<evidence type="ECO:0000256" key="9">
    <source>
        <dbReference type="ARBA" id="ARBA00023136"/>
    </source>
</evidence>
<dbReference type="PROSITE" id="PS50929">
    <property type="entry name" value="ABC_TM1F"/>
    <property type="match status" value="2"/>
</dbReference>
<dbReference type="GO" id="GO:0140359">
    <property type="term" value="F:ABC-type transporter activity"/>
    <property type="evidence" value="ECO:0007669"/>
    <property type="project" value="InterPro"/>
</dbReference>
<evidence type="ECO:0000256" key="8">
    <source>
        <dbReference type="ARBA" id="ARBA00022989"/>
    </source>
</evidence>
<evidence type="ECO:0000256" key="6">
    <source>
        <dbReference type="ARBA" id="ARBA00022741"/>
    </source>
</evidence>
<dbReference type="EMBL" id="OU466861">
    <property type="protein sequence ID" value="CAH2064064.1"/>
    <property type="molecule type" value="Genomic_DNA"/>
</dbReference>
<dbReference type="Gene3D" id="3.40.50.300">
    <property type="entry name" value="P-loop containing nucleotide triphosphate hydrolases"/>
    <property type="match status" value="2"/>
</dbReference>
<keyword evidence="3" id="KW-0813">Transport</keyword>
<dbReference type="FunFam" id="3.40.50.300:FF:000240">
    <property type="entry name" value="ABC transporter B family member 20"/>
    <property type="match status" value="1"/>
</dbReference>
<dbReference type="CDD" id="cd18578">
    <property type="entry name" value="ABC_6TM_Pgp_ABCB1_D2_like"/>
    <property type="match status" value="1"/>
</dbReference>
<evidence type="ECO:0000256" key="10">
    <source>
        <dbReference type="ARBA" id="ARBA00023180"/>
    </source>
</evidence>
<dbReference type="SUPFAM" id="SSF52540">
    <property type="entry name" value="P-loop containing nucleoside triphosphate hydrolases"/>
    <property type="match status" value="2"/>
</dbReference>
<feature type="domain" description="ABC transporter" evidence="14">
    <location>
        <begin position="1447"/>
        <end position="1684"/>
    </location>
</feature>
<evidence type="ECO:0000256" key="7">
    <source>
        <dbReference type="ARBA" id="ARBA00022840"/>
    </source>
</evidence>
<feature type="transmembrane region" description="Helical" evidence="13">
    <location>
        <begin position="1169"/>
        <end position="1191"/>
    </location>
</feature>
<feature type="transmembrane region" description="Helical" evidence="13">
    <location>
        <begin position="526"/>
        <end position="548"/>
    </location>
</feature>
<evidence type="ECO:0000259" key="14">
    <source>
        <dbReference type="PROSITE" id="PS50893"/>
    </source>
</evidence>
<dbReference type="GO" id="GO:0015979">
    <property type="term" value="P:photosynthesis"/>
    <property type="evidence" value="ECO:0007669"/>
    <property type="project" value="InterPro"/>
</dbReference>
<evidence type="ECO:0000259" key="15">
    <source>
        <dbReference type="PROSITE" id="PS50929"/>
    </source>
</evidence>
<dbReference type="FunFam" id="1.20.1560.10:FF:000028">
    <property type="entry name" value="ABC transporter B family member 20"/>
    <property type="match status" value="1"/>
</dbReference>
<keyword evidence="17" id="KW-1185">Reference proteome</keyword>
<dbReference type="InterPro" id="IPR003593">
    <property type="entry name" value="AAA+_ATPase"/>
</dbReference>
<feature type="region of interest" description="Disordered" evidence="12">
    <location>
        <begin position="963"/>
        <end position="986"/>
    </location>
</feature>
<dbReference type="GO" id="GO:0005524">
    <property type="term" value="F:ATP binding"/>
    <property type="evidence" value="ECO:0007669"/>
    <property type="project" value="UniProtKB-KW"/>
</dbReference>
<feature type="transmembrane region" description="Helical" evidence="13">
    <location>
        <begin position="502"/>
        <end position="520"/>
    </location>
</feature>
<evidence type="ECO:0000256" key="1">
    <source>
        <dbReference type="ARBA" id="ARBA00004141"/>
    </source>
</evidence>
<feature type="domain" description="ABC transporter" evidence="14">
    <location>
        <begin position="702"/>
        <end position="937"/>
    </location>
</feature>
<dbReference type="InterPro" id="IPR011527">
    <property type="entry name" value="ABC1_TM_dom"/>
</dbReference>
<dbReference type="Pfam" id="PF00664">
    <property type="entry name" value="ABC_membrane"/>
    <property type="match status" value="2"/>
</dbReference>
<keyword evidence="8 13" id="KW-1133">Transmembrane helix</keyword>
<dbReference type="Gene3D" id="3.40.1000.10">
    <property type="entry name" value="Mog1/PsbP, alpha/beta/alpha sandwich"/>
    <property type="match status" value="1"/>
</dbReference>
<dbReference type="Proteomes" id="UP000836841">
    <property type="component" value="Chromosome 5"/>
</dbReference>
<feature type="compositionally biased region" description="Polar residues" evidence="12">
    <location>
        <begin position="971"/>
        <end position="986"/>
    </location>
</feature>
<proteinExistence type="inferred from homology"/>
<feature type="region of interest" description="Disordered" evidence="12">
    <location>
        <begin position="1001"/>
        <end position="1103"/>
    </location>
</feature>
<dbReference type="PROSITE" id="PS50893">
    <property type="entry name" value="ABC_TRANSPORTER_2"/>
    <property type="match status" value="2"/>
</dbReference>
<evidence type="ECO:0000313" key="17">
    <source>
        <dbReference type="Proteomes" id="UP000836841"/>
    </source>
</evidence>
<feature type="transmembrane region" description="Helical" evidence="13">
    <location>
        <begin position="373"/>
        <end position="396"/>
    </location>
</feature>
<keyword evidence="5" id="KW-0677">Repeat</keyword>